<keyword evidence="3" id="KW-0378">Hydrolase</keyword>
<keyword evidence="2" id="KW-0808">Transferase</keyword>
<name>A0A671WPY4_SPAAU</name>
<dbReference type="InterPro" id="IPR007053">
    <property type="entry name" value="LRAT_dom"/>
</dbReference>
<dbReference type="Gene3D" id="3.90.1720.10">
    <property type="entry name" value="endopeptidase domain like (from Nostoc punctiforme)"/>
    <property type="match status" value="1"/>
</dbReference>
<evidence type="ECO:0000256" key="2">
    <source>
        <dbReference type="ARBA" id="ARBA00022679"/>
    </source>
</evidence>
<dbReference type="OrthoDB" id="421951at2759"/>
<keyword evidence="6" id="KW-0472">Membrane</keyword>
<reference evidence="8" key="2">
    <citation type="submission" date="2025-08" db="UniProtKB">
        <authorList>
            <consortium name="Ensembl"/>
        </authorList>
    </citation>
    <scope>IDENTIFICATION</scope>
</reference>
<evidence type="ECO:0000256" key="6">
    <source>
        <dbReference type="SAM" id="Phobius"/>
    </source>
</evidence>
<dbReference type="PANTHER" id="PTHR13943:SF31">
    <property type="entry name" value="PHOSPHOLIPASE A AND ACYLTRANSFERASE 3"/>
    <property type="match status" value="1"/>
</dbReference>
<dbReference type="GO" id="GO:0004623">
    <property type="term" value="F:phospholipase A2 activity"/>
    <property type="evidence" value="ECO:0007669"/>
    <property type="project" value="TreeGrafter"/>
</dbReference>
<evidence type="ECO:0000256" key="5">
    <source>
        <dbReference type="SAM" id="MobiDB-lite"/>
    </source>
</evidence>
<accession>A0A671WPY4</accession>
<dbReference type="InParanoid" id="A0A671WPY4"/>
<keyword evidence="4" id="KW-0443">Lipid metabolism</keyword>
<evidence type="ECO:0000256" key="1">
    <source>
        <dbReference type="ARBA" id="ARBA00007824"/>
    </source>
</evidence>
<feature type="transmembrane region" description="Helical" evidence="6">
    <location>
        <begin position="138"/>
        <end position="158"/>
    </location>
</feature>
<dbReference type="PANTHER" id="PTHR13943">
    <property type="entry name" value="HRAS-LIKE SUPPRESSOR - RELATED"/>
    <property type="match status" value="1"/>
</dbReference>
<dbReference type="GeneTree" id="ENSGT00940000162660"/>
<dbReference type="GeneID" id="115569131"/>
<dbReference type="GO" id="GO:0070292">
    <property type="term" value="P:N-acylphosphatidylethanolamine metabolic process"/>
    <property type="evidence" value="ECO:0007669"/>
    <property type="project" value="TreeGrafter"/>
</dbReference>
<proteinExistence type="inferred from homology"/>
<evidence type="ECO:0000259" key="7">
    <source>
        <dbReference type="PROSITE" id="PS51934"/>
    </source>
</evidence>
<reference evidence="8" key="3">
    <citation type="submission" date="2025-09" db="UniProtKB">
        <authorList>
            <consortium name="Ensembl"/>
        </authorList>
    </citation>
    <scope>IDENTIFICATION</scope>
</reference>
<dbReference type="GO" id="GO:0016410">
    <property type="term" value="F:N-acyltransferase activity"/>
    <property type="evidence" value="ECO:0007669"/>
    <property type="project" value="TreeGrafter"/>
</dbReference>
<reference evidence="8" key="1">
    <citation type="submission" date="2021-04" db="EMBL/GenBank/DDBJ databases">
        <authorList>
            <consortium name="Wellcome Sanger Institute Data Sharing"/>
        </authorList>
    </citation>
    <scope>NUCLEOTIDE SEQUENCE [LARGE SCALE GENOMIC DNA]</scope>
</reference>
<evidence type="ECO:0000313" key="8">
    <source>
        <dbReference type="Ensembl" id="ENSSAUP00010041068.1"/>
    </source>
</evidence>
<dbReference type="Ensembl" id="ENSSAUT00010043257.1">
    <property type="protein sequence ID" value="ENSSAUP00010041068.1"/>
    <property type="gene ID" value="ENSSAUG00010017257.1"/>
</dbReference>
<dbReference type="RefSeq" id="XP_030252931.1">
    <property type="nucleotide sequence ID" value="XM_030397071.1"/>
</dbReference>
<keyword evidence="6" id="KW-1133">Transmembrane helix</keyword>
<dbReference type="AlphaFoldDB" id="A0A671WPY4"/>
<dbReference type="InterPro" id="IPR051496">
    <property type="entry name" value="H-rev107_PLA/AT"/>
</dbReference>
<keyword evidence="6" id="KW-0812">Transmembrane</keyword>
<feature type="region of interest" description="Disordered" evidence="5">
    <location>
        <begin position="159"/>
        <end position="189"/>
    </location>
</feature>
<dbReference type="Proteomes" id="UP000472265">
    <property type="component" value="Chromosome 18"/>
</dbReference>
<dbReference type="PROSITE" id="PS51934">
    <property type="entry name" value="LRAT"/>
    <property type="match status" value="1"/>
</dbReference>
<sequence length="189" mass="20447">MGQSESVETPEPGDLIEISRGFYQHWAVYIGDGLVVHFAAPPEVTAAAASSLMSIAAMKAVVKKEKLIDVVGTNDWKVNNDLDEKYEPHQTDIIVKEALQLVGEEQRYDIVTWNCEHLAKMLRYGKAESLQVRKAEDVMVAGGVAVVGLGMLALVGALSGGSKREDNSDSDGDSDSYGYGYCNDDSDSD</sequence>
<gene>
    <name evidence="8" type="primary">LOC115569131</name>
</gene>
<evidence type="ECO:0000256" key="3">
    <source>
        <dbReference type="ARBA" id="ARBA00022801"/>
    </source>
</evidence>
<protein>
    <submittedName>
        <fullName evidence="8">Phospholipase A and acyltransferase 3-like</fullName>
    </submittedName>
</protein>
<keyword evidence="9" id="KW-1185">Reference proteome</keyword>
<evidence type="ECO:0000313" key="9">
    <source>
        <dbReference type="Proteomes" id="UP000472265"/>
    </source>
</evidence>
<dbReference type="GO" id="GO:0005737">
    <property type="term" value="C:cytoplasm"/>
    <property type="evidence" value="ECO:0007669"/>
    <property type="project" value="TreeGrafter"/>
</dbReference>
<dbReference type="Pfam" id="PF04970">
    <property type="entry name" value="LRAT"/>
    <property type="match status" value="1"/>
</dbReference>
<evidence type="ECO:0000256" key="4">
    <source>
        <dbReference type="ARBA" id="ARBA00023098"/>
    </source>
</evidence>
<feature type="domain" description="LRAT" evidence="7">
    <location>
        <begin position="15"/>
        <end position="131"/>
    </location>
</feature>
<organism evidence="8 9">
    <name type="scientific">Sparus aurata</name>
    <name type="common">Gilthead sea bream</name>
    <dbReference type="NCBI Taxonomy" id="8175"/>
    <lineage>
        <taxon>Eukaryota</taxon>
        <taxon>Metazoa</taxon>
        <taxon>Chordata</taxon>
        <taxon>Craniata</taxon>
        <taxon>Vertebrata</taxon>
        <taxon>Euteleostomi</taxon>
        <taxon>Actinopterygii</taxon>
        <taxon>Neopterygii</taxon>
        <taxon>Teleostei</taxon>
        <taxon>Neoteleostei</taxon>
        <taxon>Acanthomorphata</taxon>
        <taxon>Eupercaria</taxon>
        <taxon>Spariformes</taxon>
        <taxon>Sparidae</taxon>
        <taxon>Sparus</taxon>
    </lineage>
</organism>
<dbReference type="GO" id="GO:0008970">
    <property type="term" value="F:phospholipase A1 activity"/>
    <property type="evidence" value="ECO:0007669"/>
    <property type="project" value="TreeGrafter"/>
</dbReference>
<dbReference type="OMA" id="NSEAGTH"/>
<comment type="similarity">
    <text evidence="1">Belongs to the H-rev107 family.</text>
</comment>